<protein>
    <submittedName>
        <fullName evidence="11">Sid-1c</fullName>
    </submittedName>
</protein>
<evidence type="ECO:0000256" key="5">
    <source>
        <dbReference type="ARBA" id="ARBA00022989"/>
    </source>
</evidence>
<feature type="transmembrane region" description="Helical" evidence="9">
    <location>
        <begin position="796"/>
        <end position="816"/>
    </location>
</feature>
<accession>A0A1D1UGJ4</accession>
<proteinExistence type="inferred from homology"/>
<feature type="signal peptide" evidence="10">
    <location>
        <begin position="1"/>
        <end position="29"/>
    </location>
</feature>
<keyword evidence="12" id="KW-1185">Reference proteome</keyword>
<evidence type="ECO:0000256" key="9">
    <source>
        <dbReference type="SAM" id="Phobius"/>
    </source>
</evidence>
<evidence type="ECO:0000256" key="8">
    <source>
        <dbReference type="SAM" id="MobiDB-lite"/>
    </source>
</evidence>
<comment type="subcellular location">
    <subcellularLocation>
        <location evidence="1">Membrane</location>
        <topology evidence="1">Multi-pass membrane protein</topology>
    </subcellularLocation>
</comment>
<evidence type="ECO:0000256" key="10">
    <source>
        <dbReference type="SAM" id="SignalP"/>
    </source>
</evidence>
<feature type="transmembrane region" description="Helical" evidence="9">
    <location>
        <begin position="504"/>
        <end position="524"/>
    </location>
</feature>
<organism evidence="11 12">
    <name type="scientific">Ramazzottius varieornatus</name>
    <name type="common">Water bear</name>
    <name type="synonym">Tardigrade</name>
    <dbReference type="NCBI Taxonomy" id="947166"/>
    <lineage>
        <taxon>Eukaryota</taxon>
        <taxon>Metazoa</taxon>
        <taxon>Ecdysozoa</taxon>
        <taxon>Tardigrada</taxon>
        <taxon>Eutardigrada</taxon>
        <taxon>Parachela</taxon>
        <taxon>Hypsibioidea</taxon>
        <taxon>Ramazzottiidae</taxon>
        <taxon>Ramazzottius</taxon>
    </lineage>
</organism>
<comment type="caution">
    <text evidence="11">The sequence shown here is derived from an EMBL/GenBank/DDBJ whole genome shotgun (WGS) entry which is preliminary data.</text>
</comment>
<evidence type="ECO:0000256" key="4">
    <source>
        <dbReference type="ARBA" id="ARBA00022729"/>
    </source>
</evidence>
<name>A0A1D1UGJ4_RAMVA</name>
<dbReference type="GO" id="GO:0005886">
    <property type="term" value="C:plasma membrane"/>
    <property type="evidence" value="ECO:0007669"/>
    <property type="project" value="TreeGrafter"/>
</dbReference>
<feature type="transmembrane region" description="Helical" evidence="9">
    <location>
        <begin position="558"/>
        <end position="575"/>
    </location>
</feature>
<dbReference type="Pfam" id="PF13965">
    <property type="entry name" value="SID-1_RNA_chan"/>
    <property type="match status" value="1"/>
</dbReference>
<dbReference type="AlphaFoldDB" id="A0A1D1UGJ4"/>
<dbReference type="STRING" id="947166.A0A1D1UGJ4"/>
<evidence type="ECO:0000256" key="2">
    <source>
        <dbReference type="ARBA" id="ARBA00006618"/>
    </source>
</evidence>
<dbReference type="PANTHER" id="PTHR12185:SF14">
    <property type="entry name" value="CHOLESTEROL UPTAKE PROTEIN 1"/>
    <property type="match status" value="1"/>
</dbReference>
<dbReference type="GO" id="GO:0003725">
    <property type="term" value="F:double-stranded RNA binding"/>
    <property type="evidence" value="ECO:0007669"/>
    <property type="project" value="TreeGrafter"/>
</dbReference>
<feature type="transmembrane region" description="Helical" evidence="9">
    <location>
        <begin position="687"/>
        <end position="710"/>
    </location>
</feature>
<evidence type="ECO:0000256" key="1">
    <source>
        <dbReference type="ARBA" id="ARBA00004141"/>
    </source>
</evidence>
<sequence>MALESPSGIMMRLLPAVCVLLLGLLPTKGQYSSNYFRPYYSGDQPRAPPVTYSEFNQTYADSISSASPRMFSYRQNTVSGAVKVQVWSTSATIATPILVIVKRHSSVLSWQVPLILEEDYEYLVTNRTLCPSRNHVIDSNGMLPAPVVENFFVEVLTLSDTAINFFLRVETYPTFIKDGDASFLIEASPSAPQFVQYNMRTDSKRVLVQLRAEEGQSFCGYLSIQSVRCPVGDLESELRLDGRFQTITSQGAIEVDRGGRFKEGSFYIVVVVQPQDYDCESAKKGILGSLRPRSLQTANEISDPSKTRRKVVRITVTETVSSKTIAVAVIVPILVYLVFFVVAMILLQTGFRTWKAILCRDLDEIELPTCESQWRFKRFWDKNIRRETLPCQWEPSCYPTSRVYQETLNRQRLKTNDNGEVNRVLDLESQLQRRLSFTDTDMPRVDTEVTLQEGGSGRPETRAVPDLGLRSRDPAIDPRRPTLLRMSSINRTTSEKLTRIATEYSFTLTTIFVFYSLPVLQLVMTHQGLLLLTGNEDLCFYNFSCANRLGVLSDFNHIISNAGYIILGILFTLQVRRRAIFTAALRLDVPDAEDYYGIPSQFGLFYGMGLALIMEGLMSSFYHVCPSYNNFQFDTSFMYLITGLLILKLYHSRHPDILPRSFVAYSTFAGIIFIAVLGVVLKEAWYWIAFSVIHGLLALVIGIQLLYVGYLEASPGAPIKAFKSVRFTGCSEYPRSRICLAALIFSVNMAFAIIGPVMRATDFASHLLFVLQANLMIYAGFYMVMKMQEPKEKISLATISYFLLALPAWIAGMYFFTARLTNWEVSPAMSREGNKECFFFNFYDEHDVWHMLSAFGLYFTFMMLFTLDDDLASVPRDQITVF</sequence>
<dbReference type="InterPro" id="IPR025958">
    <property type="entry name" value="SID1_TM_fam"/>
</dbReference>
<keyword evidence="4 10" id="KW-0732">Signal</keyword>
<feature type="transmembrane region" description="Helical" evidence="9">
    <location>
        <begin position="738"/>
        <end position="757"/>
    </location>
</feature>
<feature type="region of interest" description="Disordered" evidence="8">
    <location>
        <begin position="451"/>
        <end position="479"/>
    </location>
</feature>
<feature type="transmembrane region" description="Helical" evidence="9">
    <location>
        <begin position="595"/>
        <end position="613"/>
    </location>
</feature>
<feature type="transmembrane region" description="Helical" evidence="9">
    <location>
        <begin position="662"/>
        <end position="681"/>
    </location>
</feature>
<evidence type="ECO:0000256" key="3">
    <source>
        <dbReference type="ARBA" id="ARBA00022692"/>
    </source>
</evidence>
<feature type="transmembrane region" description="Helical" evidence="9">
    <location>
        <begin position="848"/>
        <end position="867"/>
    </location>
</feature>
<gene>
    <name evidence="11" type="primary">RvY_01507-1</name>
    <name evidence="11" type="synonym">RvY_01507.1</name>
    <name evidence="11" type="ORF">RvY_01507</name>
</gene>
<evidence type="ECO:0000256" key="6">
    <source>
        <dbReference type="ARBA" id="ARBA00023136"/>
    </source>
</evidence>
<evidence type="ECO:0000313" key="11">
    <source>
        <dbReference type="EMBL" id="GAU88889.1"/>
    </source>
</evidence>
<keyword evidence="6 9" id="KW-0472">Membrane</keyword>
<dbReference type="PANTHER" id="PTHR12185">
    <property type="entry name" value="SID1 TRANSMEMBRANE FAMILY MEMEBER"/>
    <property type="match status" value="1"/>
</dbReference>
<dbReference type="Proteomes" id="UP000186922">
    <property type="component" value="Unassembled WGS sequence"/>
</dbReference>
<dbReference type="GO" id="GO:0051033">
    <property type="term" value="F:RNA transmembrane transporter activity"/>
    <property type="evidence" value="ECO:0007669"/>
    <property type="project" value="TreeGrafter"/>
</dbReference>
<reference evidence="11 12" key="1">
    <citation type="journal article" date="2016" name="Nat. Commun.">
        <title>Extremotolerant tardigrade genome and improved radiotolerance of human cultured cells by tardigrade-unique protein.</title>
        <authorList>
            <person name="Hashimoto T."/>
            <person name="Horikawa D.D."/>
            <person name="Saito Y."/>
            <person name="Kuwahara H."/>
            <person name="Kozuka-Hata H."/>
            <person name="Shin-I T."/>
            <person name="Minakuchi Y."/>
            <person name="Ohishi K."/>
            <person name="Motoyama A."/>
            <person name="Aizu T."/>
            <person name="Enomoto A."/>
            <person name="Kondo K."/>
            <person name="Tanaka S."/>
            <person name="Hara Y."/>
            <person name="Koshikawa S."/>
            <person name="Sagara H."/>
            <person name="Miura T."/>
            <person name="Yokobori S."/>
            <person name="Miyagawa K."/>
            <person name="Suzuki Y."/>
            <person name="Kubo T."/>
            <person name="Oyama M."/>
            <person name="Kohara Y."/>
            <person name="Fujiyama A."/>
            <person name="Arakawa K."/>
            <person name="Katayama T."/>
            <person name="Toyoda A."/>
            <person name="Kunieda T."/>
        </authorList>
    </citation>
    <scope>NUCLEOTIDE SEQUENCE [LARGE SCALE GENOMIC DNA]</scope>
    <source>
        <strain evidence="11 12">YOKOZUNA-1</strain>
    </source>
</reference>
<keyword evidence="5 9" id="KW-1133">Transmembrane helix</keyword>
<evidence type="ECO:0000256" key="7">
    <source>
        <dbReference type="ARBA" id="ARBA00023180"/>
    </source>
</evidence>
<feature type="chain" id="PRO_5008897198" evidence="10">
    <location>
        <begin position="30"/>
        <end position="882"/>
    </location>
</feature>
<dbReference type="EMBL" id="BDGG01000001">
    <property type="protein sequence ID" value="GAU88889.1"/>
    <property type="molecule type" value="Genomic_DNA"/>
</dbReference>
<keyword evidence="3 9" id="KW-0812">Transmembrane</keyword>
<keyword evidence="7" id="KW-0325">Glycoprotein</keyword>
<feature type="compositionally biased region" description="Basic and acidic residues" evidence="8">
    <location>
        <begin position="459"/>
        <end position="479"/>
    </location>
</feature>
<feature type="transmembrane region" description="Helical" evidence="9">
    <location>
        <begin position="325"/>
        <end position="347"/>
    </location>
</feature>
<dbReference type="OrthoDB" id="416618at2759"/>
<dbReference type="GO" id="GO:0005764">
    <property type="term" value="C:lysosome"/>
    <property type="evidence" value="ECO:0007669"/>
    <property type="project" value="TreeGrafter"/>
</dbReference>
<feature type="transmembrane region" description="Helical" evidence="9">
    <location>
        <begin position="763"/>
        <end position="784"/>
    </location>
</feature>
<feature type="transmembrane region" description="Helical" evidence="9">
    <location>
        <begin position="633"/>
        <end position="650"/>
    </location>
</feature>
<evidence type="ECO:0000313" key="12">
    <source>
        <dbReference type="Proteomes" id="UP000186922"/>
    </source>
</evidence>
<comment type="similarity">
    <text evidence="2">Belongs to the SID1 family.</text>
</comment>